<evidence type="ECO:0000256" key="2">
    <source>
        <dbReference type="ARBA" id="ARBA00022801"/>
    </source>
</evidence>
<dbReference type="PANTHER" id="PTHR22946:SF9">
    <property type="entry name" value="POLYKETIDE TRANSFERASE AF380"/>
    <property type="match status" value="1"/>
</dbReference>
<dbReference type="InterPro" id="IPR050261">
    <property type="entry name" value="FrsA_esterase"/>
</dbReference>
<gene>
    <name evidence="5" type="ORF">MXD59_16050</name>
</gene>
<dbReference type="InterPro" id="IPR002925">
    <property type="entry name" value="Dienelactn_hydro"/>
</dbReference>
<evidence type="ECO:0000313" key="6">
    <source>
        <dbReference type="Proteomes" id="UP001201873"/>
    </source>
</evidence>
<evidence type="ECO:0000259" key="4">
    <source>
        <dbReference type="Pfam" id="PF01738"/>
    </source>
</evidence>
<reference evidence="5 6" key="1">
    <citation type="submission" date="2022-04" db="EMBL/GenBank/DDBJ databases">
        <title>Genome diversity in the genus Frankia.</title>
        <authorList>
            <person name="Carlos-Shanley C."/>
            <person name="Hahn D."/>
        </authorList>
    </citation>
    <scope>NUCLEOTIDE SEQUENCE [LARGE SCALE GENOMIC DNA]</scope>
    <source>
        <strain evidence="5 6">Ag45/Mut15</strain>
    </source>
</reference>
<accession>A0ABT0K157</accession>
<organism evidence="5 6">
    <name type="scientific">Frankia umida</name>
    <dbReference type="NCBI Taxonomy" id="573489"/>
    <lineage>
        <taxon>Bacteria</taxon>
        <taxon>Bacillati</taxon>
        <taxon>Actinomycetota</taxon>
        <taxon>Actinomycetes</taxon>
        <taxon>Frankiales</taxon>
        <taxon>Frankiaceae</taxon>
        <taxon>Frankia</taxon>
    </lineage>
</organism>
<dbReference type="EMBL" id="JALKFT010000015">
    <property type="protein sequence ID" value="MCK9877269.1"/>
    <property type="molecule type" value="Genomic_DNA"/>
</dbReference>
<dbReference type="InterPro" id="IPR029058">
    <property type="entry name" value="AB_hydrolase_fold"/>
</dbReference>
<feature type="domain" description="Phosphoribosyltransferase" evidence="3">
    <location>
        <begin position="15"/>
        <end position="186"/>
    </location>
</feature>
<feature type="domain" description="Dienelactone hydrolase" evidence="4">
    <location>
        <begin position="308"/>
        <end position="419"/>
    </location>
</feature>
<protein>
    <submittedName>
        <fullName evidence="5">Dienelactone hydrolase family protein</fullName>
    </submittedName>
</protein>
<keyword evidence="6" id="KW-1185">Reference proteome</keyword>
<dbReference type="InterPro" id="IPR029057">
    <property type="entry name" value="PRTase-like"/>
</dbReference>
<dbReference type="Gene3D" id="3.40.50.1820">
    <property type="entry name" value="alpha/beta hydrolase"/>
    <property type="match status" value="1"/>
</dbReference>
<evidence type="ECO:0000313" key="5">
    <source>
        <dbReference type="EMBL" id="MCK9877269.1"/>
    </source>
</evidence>
<sequence length="448" mass="47289">MSVDNGSFADRRDAGRQLAARLRHLRGHDIVVVALPRGGVPVGFEVARALGAPLDVLLVRKIGVPRQPELAMGAIAEGGIRVVNDETVWLAQVDQAQFAQVEAEELAELERRGQLFRQGRPRIGLSGRMALVVDDGIATGATARAACRALRAAGAQRIVLATPVIAHDRVDQLRADADEVIWVHAPQEFVGVGQFYADFTQTSDEEVVALLRQASTTGPSGWATDVEITLADVRLPGRLALPPSPRAVVVLVPGSGSGRDSPRGRYVAEVLTAAGLATLLLDLAVPASPALPSTPQGLDFDLALLAGRLTAVEAWLAARPETAGLPLGLFGASTGAAVALAAAAEPASRVRAIVSRGGRPDLAWTRLSAVRAPTLLIVGEQDTRVLESNRWARQRLTGCVHRLDLVPTATHLFSEPGTLAQAARLARDWFLDAFPDAPDGEAEAGADR</sequence>
<evidence type="ECO:0000259" key="3">
    <source>
        <dbReference type="Pfam" id="PF00156"/>
    </source>
</evidence>
<dbReference type="CDD" id="cd06223">
    <property type="entry name" value="PRTases_typeI"/>
    <property type="match status" value="1"/>
</dbReference>
<dbReference type="Proteomes" id="UP001201873">
    <property type="component" value="Unassembled WGS sequence"/>
</dbReference>
<dbReference type="Pfam" id="PF01738">
    <property type="entry name" value="DLH"/>
    <property type="match status" value="1"/>
</dbReference>
<name>A0ABT0K157_9ACTN</name>
<dbReference type="Gene3D" id="3.40.50.2020">
    <property type="match status" value="1"/>
</dbReference>
<comment type="caution">
    <text evidence="5">The sequence shown here is derived from an EMBL/GenBank/DDBJ whole genome shotgun (WGS) entry which is preliminary data.</text>
</comment>
<dbReference type="Pfam" id="PF00156">
    <property type="entry name" value="Pribosyltran"/>
    <property type="match status" value="1"/>
</dbReference>
<dbReference type="PANTHER" id="PTHR22946">
    <property type="entry name" value="DIENELACTONE HYDROLASE DOMAIN-CONTAINING PROTEIN-RELATED"/>
    <property type="match status" value="1"/>
</dbReference>
<dbReference type="SUPFAM" id="SSF53271">
    <property type="entry name" value="PRTase-like"/>
    <property type="match status" value="1"/>
</dbReference>
<dbReference type="GO" id="GO:0016787">
    <property type="term" value="F:hydrolase activity"/>
    <property type="evidence" value="ECO:0007669"/>
    <property type="project" value="UniProtKB-KW"/>
</dbReference>
<evidence type="ECO:0000256" key="1">
    <source>
        <dbReference type="ARBA" id="ARBA00008645"/>
    </source>
</evidence>
<dbReference type="SUPFAM" id="SSF53474">
    <property type="entry name" value="alpha/beta-Hydrolases"/>
    <property type="match status" value="1"/>
</dbReference>
<dbReference type="InterPro" id="IPR000836">
    <property type="entry name" value="PRTase_dom"/>
</dbReference>
<comment type="similarity">
    <text evidence="1">Belongs to the AB hydrolase superfamily.</text>
</comment>
<proteinExistence type="inferred from homology"/>
<keyword evidence="2 5" id="KW-0378">Hydrolase</keyword>
<dbReference type="Gene3D" id="3.30.1310.20">
    <property type="entry name" value="PRTase-like"/>
    <property type="match status" value="1"/>
</dbReference>